<dbReference type="PANTHER" id="PTHR43663:SF1">
    <property type="entry name" value="CHROMATE TRANSPORTER"/>
    <property type="match status" value="1"/>
</dbReference>
<keyword evidence="3" id="KW-1003">Cell membrane</keyword>
<keyword evidence="6 7" id="KW-0472">Membrane</keyword>
<dbReference type="InterPro" id="IPR052518">
    <property type="entry name" value="CHR_Transporter"/>
</dbReference>
<name>A5FZT2_ACICJ</name>
<comment type="subcellular location">
    <subcellularLocation>
        <location evidence="1">Cell membrane</location>
        <topology evidence="1">Multi-pass membrane protein</topology>
    </subcellularLocation>
</comment>
<gene>
    <name evidence="8" type="ordered locus">Acry_1913</name>
</gene>
<dbReference type="eggNOG" id="COG2059">
    <property type="taxonomic scope" value="Bacteria"/>
</dbReference>
<dbReference type="KEGG" id="acr:Acry_1913"/>
<feature type="transmembrane region" description="Helical" evidence="7">
    <location>
        <begin position="151"/>
        <end position="169"/>
    </location>
</feature>
<evidence type="ECO:0000313" key="9">
    <source>
        <dbReference type="Proteomes" id="UP000000245"/>
    </source>
</evidence>
<comment type="similarity">
    <text evidence="2">Belongs to the chromate ion transporter (CHR) (TC 2.A.51) family.</text>
</comment>
<protein>
    <submittedName>
        <fullName evidence="8">Chromate transporter</fullName>
    </submittedName>
</protein>
<dbReference type="AlphaFoldDB" id="A5FZT2"/>
<reference evidence="8 9" key="1">
    <citation type="submission" date="2007-05" db="EMBL/GenBank/DDBJ databases">
        <title>Complete sequence of chromosome of Acidiphilium cryptum JF-5.</title>
        <authorList>
            <consortium name="US DOE Joint Genome Institute"/>
            <person name="Copeland A."/>
            <person name="Lucas S."/>
            <person name="Lapidus A."/>
            <person name="Barry K."/>
            <person name="Detter J.C."/>
            <person name="Glavina del Rio T."/>
            <person name="Hammon N."/>
            <person name="Israni S."/>
            <person name="Dalin E."/>
            <person name="Tice H."/>
            <person name="Pitluck S."/>
            <person name="Sims D."/>
            <person name="Brettin T."/>
            <person name="Bruce D."/>
            <person name="Han C."/>
            <person name="Schmutz J."/>
            <person name="Larimer F."/>
            <person name="Land M."/>
            <person name="Hauser L."/>
            <person name="Kyrpides N."/>
            <person name="Kim E."/>
            <person name="Magnuson T."/>
            <person name="Richardson P."/>
        </authorList>
    </citation>
    <scope>NUCLEOTIDE SEQUENCE [LARGE SCALE GENOMIC DNA]</scope>
    <source>
        <strain evidence="8 9">JF-5</strain>
    </source>
</reference>
<evidence type="ECO:0000256" key="6">
    <source>
        <dbReference type="ARBA" id="ARBA00023136"/>
    </source>
</evidence>
<evidence type="ECO:0000256" key="3">
    <source>
        <dbReference type="ARBA" id="ARBA00022475"/>
    </source>
</evidence>
<evidence type="ECO:0000313" key="8">
    <source>
        <dbReference type="EMBL" id="ABQ31114.1"/>
    </source>
</evidence>
<keyword evidence="9" id="KW-1185">Reference proteome</keyword>
<evidence type="ECO:0000256" key="1">
    <source>
        <dbReference type="ARBA" id="ARBA00004651"/>
    </source>
</evidence>
<dbReference type="GO" id="GO:0015109">
    <property type="term" value="F:chromate transmembrane transporter activity"/>
    <property type="evidence" value="ECO:0007669"/>
    <property type="project" value="InterPro"/>
</dbReference>
<accession>A5FZT2</accession>
<dbReference type="InterPro" id="IPR003370">
    <property type="entry name" value="Chromate_transpt"/>
</dbReference>
<keyword evidence="5 7" id="KW-1133">Transmembrane helix</keyword>
<dbReference type="PANTHER" id="PTHR43663">
    <property type="entry name" value="CHROMATE TRANSPORT PROTEIN-RELATED"/>
    <property type="match status" value="1"/>
</dbReference>
<dbReference type="STRING" id="349163.Acry_1913"/>
<dbReference type="RefSeq" id="WP_007423461.1">
    <property type="nucleotide sequence ID" value="NC_009484.1"/>
</dbReference>
<dbReference type="Proteomes" id="UP000000245">
    <property type="component" value="Chromosome"/>
</dbReference>
<organism evidence="8 9">
    <name type="scientific">Acidiphilium cryptum (strain JF-5)</name>
    <dbReference type="NCBI Taxonomy" id="349163"/>
    <lineage>
        <taxon>Bacteria</taxon>
        <taxon>Pseudomonadati</taxon>
        <taxon>Pseudomonadota</taxon>
        <taxon>Alphaproteobacteria</taxon>
        <taxon>Acetobacterales</taxon>
        <taxon>Acidocellaceae</taxon>
        <taxon>Acidiphilium</taxon>
    </lineage>
</organism>
<dbReference type="EMBL" id="CP000697">
    <property type="protein sequence ID" value="ABQ31114.1"/>
    <property type="molecule type" value="Genomic_DNA"/>
</dbReference>
<evidence type="ECO:0000256" key="5">
    <source>
        <dbReference type="ARBA" id="ARBA00022989"/>
    </source>
</evidence>
<proteinExistence type="inferred from homology"/>
<dbReference type="Pfam" id="PF02417">
    <property type="entry name" value="Chromate_transp"/>
    <property type="match status" value="1"/>
</dbReference>
<evidence type="ECO:0000256" key="4">
    <source>
        <dbReference type="ARBA" id="ARBA00022692"/>
    </source>
</evidence>
<dbReference type="GO" id="GO:0005886">
    <property type="term" value="C:plasma membrane"/>
    <property type="evidence" value="ECO:0007669"/>
    <property type="project" value="UniProtKB-SubCell"/>
</dbReference>
<sequence length="170" mass="17380">MILLVLLGLFAGLSLIAIGGVASTLPAMARAVVAHHWMTAPQFAALFGLAQTSPGPNMLVVTLIGLHVAGLAGALVATLGMIGPSSVLTVLVSGVWERFRTARWRLLLQAAITPVSGGLILAAASVVVRAADRGPPAWALTLGVMLAALRFRLHPLALLAVAAALGTLLF</sequence>
<keyword evidence="4 7" id="KW-0812">Transmembrane</keyword>
<evidence type="ECO:0000256" key="2">
    <source>
        <dbReference type="ARBA" id="ARBA00005262"/>
    </source>
</evidence>
<dbReference type="HOGENOM" id="CLU_018106_1_2_5"/>
<feature type="transmembrane region" description="Helical" evidence="7">
    <location>
        <begin position="104"/>
        <end position="131"/>
    </location>
</feature>
<feature type="transmembrane region" description="Helical" evidence="7">
    <location>
        <begin position="58"/>
        <end position="83"/>
    </location>
</feature>
<evidence type="ECO:0000256" key="7">
    <source>
        <dbReference type="SAM" id="Phobius"/>
    </source>
</evidence>